<sequence length="138" mass="15017">MTFGSAGNPPNGIRPSGSSDSTDGLVNERASYFGDLPLFHDAQAAEAQQKPDGKFARHFQGWEYIVGSWLNVLLFLLPVAWIVGFTETQIKGLVFCCCILAIIPLVRLHDLSTRELSLRLGGSKAGLINGSMSNLYVF</sequence>
<name>A0ABR3JGM7_9AGAR</name>
<keyword evidence="2" id="KW-0472">Membrane</keyword>
<dbReference type="Proteomes" id="UP001556367">
    <property type="component" value="Unassembled WGS sequence"/>
</dbReference>
<feature type="transmembrane region" description="Helical" evidence="2">
    <location>
        <begin position="90"/>
        <end position="109"/>
    </location>
</feature>
<evidence type="ECO:0000256" key="2">
    <source>
        <dbReference type="SAM" id="Phobius"/>
    </source>
</evidence>
<proteinExistence type="predicted"/>
<keyword evidence="4" id="KW-1185">Reference proteome</keyword>
<gene>
    <name evidence="3" type="ORF">HGRIS_003822</name>
</gene>
<dbReference type="EMBL" id="JASNQZ010000007">
    <property type="protein sequence ID" value="KAL0954889.1"/>
    <property type="molecule type" value="Genomic_DNA"/>
</dbReference>
<organism evidence="3 4">
    <name type="scientific">Hohenbuehelia grisea</name>
    <dbReference type="NCBI Taxonomy" id="104357"/>
    <lineage>
        <taxon>Eukaryota</taxon>
        <taxon>Fungi</taxon>
        <taxon>Dikarya</taxon>
        <taxon>Basidiomycota</taxon>
        <taxon>Agaricomycotina</taxon>
        <taxon>Agaricomycetes</taxon>
        <taxon>Agaricomycetidae</taxon>
        <taxon>Agaricales</taxon>
        <taxon>Pleurotineae</taxon>
        <taxon>Pleurotaceae</taxon>
        <taxon>Hohenbuehelia</taxon>
    </lineage>
</organism>
<comment type="caution">
    <text evidence="3">The sequence shown here is derived from an EMBL/GenBank/DDBJ whole genome shotgun (WGS) entry which is preliminary data.</text>
</comment>
<feature type="transmembrane region" description="Helical" evidence="2">
    <location>
        <begin position="64"/>
        <end position="84"/>
    </location>
</feature>
<evidence type="ECO:0000313" key="3">
    <source>
        <dbReference type="EMBL" id="KAL0954889.1"/>
    </source>
</evidence>
<accession>A0ABR3JGM7</accession>
<keyword evidence="2" id="KW-0812">Transmembrane</keyword>
<reference evidence="4" key="1">
    <citation type="submission" date="2024-06" db="EMBL/GenBank/DDBJ databases">
        <title>Multi-omics analyses provide insights into the biosynthesis of the anticancer antibiotic pleurotin in Hohenbuehelia grisea.</title>
        <authorList>
            <person name="Weaver J.A."/>
            <person name="Alberti F."/>
        </authorList>
    </citation>
    <scope>NUCLEOTIDE SEQUENCE [LARGE SCALE GENOMIC DNA]</scope>
    <source>
        <strain evidence="4">T-177</strain>
    </source>
</reference>
<protein>
    <submittedName>
        <fullName evidence="3">Uncharacterized protein</fullName>
    </submittedName>
</protein>
<feature type="region of interest" description="Disordered" evidence="1">
    <location>
        <begin position="1"/>
        <end position="21"/>
    </location>
</feature>
<evidence type="ECO:0000256" key="1">
    <source>
        <dbReference type="SAM" id="MobiDB-lite"/>
    </source>
</evidence>
<evidence type="ECO:0000313" key="4">
    <source>
        <dbReference type="Proteomes" id="UP001556367"/>
    </source>
</evidence>
<keyword evidence="2" id="KW-1133">Transmembrane helix</keyword>